<evidence type="ECO:0000313" key="2">
    <source>
        <dbReference type="Proteomes" id="UP001516400"/>
    </source>
</evidence>
<evidence type="ECO:0000313" key="1">
    <source>
        <dbReference type="EMBL" id="KAL3269220.1"/>
    </source>
</evidence>
<dbReference type="Proteomes" id="UP001516400">
    <property type="component" value="Unassembled WGS sequence"/>
</dbReference>
<accession>A0ABD2MS51</accession>
<reference evidence="1 2" key="1">
    <citation type="journal article" date="2021" name="BMC Biol.">
        <title>Horizontally acquired antibacterial genes associated with adaptive radiation of ladybird beetles.</title>
        <authorList>
            <person name="Li H.S."/>
            <person name="Tang X.F."/>
            <person name="Huang Y.H."/>
            <person name="Xu Z.Y."/>
            <person name="Chen M.L."/>
            <person name="Du X.Y."/>
            <person name="Qiu B.Y."/>
            <person name="Chen P.T."/>
            <person name="Zhang W."/>
            <person name="Slipinski A."/>
            <person name="Escalona H.E."/>
            <person name="Waterhouse R.M."/>
            <person name="Zwick A."/>
            <person name="Pang H."/>
        </authorList>
    </citation>
    <scope>NUCLEOTIDE SEQUENCE [LARGE SCALE GENOMIC DNA]</scope>
    <source>
        <strain evidence="1">SYSU2018</strain>
    </source>
</reference>
<dbReference type="EMBL" id="JABFTP020000021">
    <property type="protein sequence ID" value="KAL3269220.1"/>
    <property type="molecule type" value="Genomic_DNA"/>
</dbReference>
<protein>
    <submittedName>
        <fullName evidence="1">Uncharacterized protein</fullName>
    </submittedName>
</protein>
<sequence>MKTYGGIERKKLQAKQPIYVRDYRNPHKEQWVHATITKQIGKSTYMCRIVEGNSLERHLNQIKERMEMDRGGGNTNRLAGTHSEALNASSKIGYFSKTVSDTNIYSPTIIPCRKPTY</sequence>
<comment type="caution">
    <text evidence="1">The sequence shown here is derived from an EMBL/GenBank/DDBJ whole genome shotgun (WGS) entry which is preliminary data.</text>
</comment>
<proteinExistence type="predicted"/>
<gene>
    <name evidence="1" type="ORF">HHI36_008302</name>
</gene>
<keyword evidence="2" id="KW-1185">Reference proteome</keyword>
<dbReference type="AlphaFoldDB" id="A0ABD2MS51"/>
<name>A0ABD2MS51_9CUCU</name>
<organism evidence="1 2">
    <name type="scientific">Cryptolaemus montrouzieri</name>
    <dbReference type="NCBI Taxonomy" id="559131"/>
    <lineage>
        <taxon>Eukaryota</taxon>
        <taxon>Metazoa</taxon>
        <taxon>Ecdysozoa</taxon>
        <taxon>Arthropoda</taxon>
        <taxon>Hexapoda</taxon>
        <taxon>Insecta</taxon>
        <taxon>Pterygota</taxon>
        <taxon>Neoptera</taxon>
        <taxon>Endopterygota</taxon>
        <taxon>Coleoptera</taxon>
        <taxon>Polyphaga</taxon>
        <taxon>Cucujiformia</taxon>
        <taxon>Coccinelloidea</taxon>
        <taxon>Coccinellidae</taxon>
        <taxon>Scymninae</taxon>
        <taxon>Scymnini</taxon>
        <taxon>Cryptolaemus</taxon>
    </lineage>
</organism>